<dbReference type="GO" id="GO:0004672">
    <property type="term" value="F:protein kinase activity"/>
    <property type="evidence" value="ECO:0007669"/>
    <property type="project" value="InterPro"/>
</dbReference>
<evidence type="ECO:0000256" key="1">
    <source>
        <dbReference type="SAM" id="MobiDB-lite"/>
    </source>
</evidence>
<dbReference type="PROSITE" id="PS00109">
    <property type="entry name" value="PROTEIN_KINASE_TYR"/>
    <property type="match status" value="1"/>
</dbReference>
<protein>
    <recommendedName>
        <fullName evidence="2">Protein kinase domain-containing protein</fullName>
    </recommendedName>
</protein>
<dbReference type="Pfam" id="PF17667">
    <property type="entry name" value="Pkinase_fungal"/>
    <property type="match status" value="2"/>
</dbReference>
<feature type="region of interest" description="Disordered" evidence="1">
    <location>
        <begin position="768"/>
        <end position="821"/>
    </location>
</feature>
<dbReference type="OrthoDB" id="3260094at2759"/>
<dbReference type="OMA" id="ITHICEC"/>
<organism evidence="3 4">
    <name type="scientific">Armillaria ostoyae</name>
    <name type="common">Armillaria root rot fungus</name>
    <dbReference type="NCBI Taxonomy" id="47428"/>
    <lineage>
        <taxon>Eukaryota</taxon>
        <taxon>Fungi</taxon>
        <taxon>Dikarya</taxon>
        <taxon>Basidiomycota</taxon>
        <taxon>Agaricomycotina</taxon>
        <taxon>Agaricomycetes</taxon>
        <taxon>Agaricomycetidae</taxon>
        <taxon>Agaricales</taxon>
        <taxon>Marasmiineae</taxon>
        <taxon>Physalacriaceae</taxon>
        <taxon>Armillaria</taxon>
    </lineage>
</organism>
<accession>A0A284R393</accession>
<dbReference type="SUPFAM" id="SSF56112">
    <property type="entry name" value="Protein kinase-like (PK-like)"/>
    <property type="match status" value="1"/>
</dbReference>
<reference evidence="4" key="1">
    <citation type="journal article" date="2017" name="Nat. Ecol. Evol.">
        <title>Genome expansion and lineage-specific genetic innovations in the forest pathogenic fungi Armillaria.</title>
        <authorList>
            <person name="Sipos G."/>
            <person name="Prasanna A.N."/>
            <person name="Walter M.C."/>
            <person name="O'Connor E."/>
            <person name="Balint B."/>
            <person name="Krizsan K."/>
            <person name="Kiss B."/>
            <person name="Hess J."/>
            <person name="Varga T."/>
            <person name="Slot J."/>
            <person name="Riley R."/>
            <person name="Boka B."/>
            <person name="Rigling D."/>
            <person name="Barry K."/>
            <person name="Lee J."/>
            <person name="Mihaltcheva S."/>
            <person name="LaButti K."/>
            <person name="Lipzen A."/>
            <person name="Waldron R."/>
            <person name="Moloney N.M."/>
            <person name="Sperisen C."/>
            <person name="Kredics L."/>
            <person name="Vagvoelgyi C."/>
            <person name="Patrignani A."/>
            <person name="Fitzpatrick D."/>
            <person name="Nagy I."/>
            <person name="Doyle S."/>
            <person name="Anderson J.B."/>
            <person name="Grigoriev I.V."/>
            <person name="Gueldener U."/>
            <person name="Muensterkoetter M."/>
            <person name="Nagy L.G."/>
        </authorList>
    </citation>
    <scope>NUCLEOTIDE SEQUENCE [LARGE SCALE GENOMIC DNA]</scope>
    <source>
        <strain evidence="4">C18/9</strain>
    </source>
</reference>
<sequence>MDEHRNSIPDDVRNVPSVSLELFQETILPRVVSSSTQIDEIATRLQANGSLQRDGRWTLFPIDPCMETDENRCFKSLETIAAVVVEEAKSLLKRNPTAIMQTRPTQAALSEGCDGQFISDGHYMLCESKGARLVKDEFSPPSGNLCPYERKAALACDRAEIEEYKLKDTWEDENDVGDALLTVQWLAKADDYDFQNNKKILGNAAQMMYADPCRRSMFGMTIANTTARHWYFSRAMVLVSEPFNFITQYHHLIHYIVSMSFGSTEDLGYDSSITRVAIPLTGSPARYQIQYDYAIGGDTYRTVECLSSFRASGIISRATRVWTVRKLGDEKKQECALKDFWIPLDSRTESEIQQDIFKRIEEKDPDAKKDPTLYKQYFMDIKACEVVTCTSEKANAIADLLVPYCLYDVKRRVSSSAASIHLTSILSNTADPVGGHLSGRTQHHHSQRVYTGRKHVRVLFSEVGTPLDKVQNQKQLFTGLLHAYRGQNLFPLVIRHSSLAKPIISGLRYLHLASYVHRDMSSGNILLCSGNRGKISDLEYAKVFQSECPQSDPKTGTPIFMAVEVQRKRYLFKRVQEPNDATMASKFDAIGLSNSFSAQRTVPESPFLHNFYHDAESLWWIGVHSLFTTEPSTDERNQDAQQIQRGHFNTLFPHHAMGSDARSDFLQDPNQYTKITQCLPDEFRDVTLVLDIIRDALVAAYISAEAQTHFPRYDHFAKLFDKTSWFEKALDKAVAVAVNDIRPFQLEDRSMHEGAEDKVEWALDRLKEENYADDDAPENDADNSGQYIPPKGAATKKPIDDVDKDESSNEEPPSKRRRQDA</sequence>
<name>A0A284R393_ARMOS</name>
<feature type="compositionally biased region" description="Basic and acidic residues" evidence="1">
    <location>
        <begin position="797"/>
        <end position="807"/>
    </location>
</feature>
<dbReference type="STRING" id="47428.A0A284R393"/>
<evidence type="ECO:0000313" key="4">
    <source>
        <dbReference type="Proteomes" id="UP000219338"/>
    </source>
</evidence>
<evidence type="ECO:0000313" key="3">
    <source>
        <dbReference type="EMBL" id="SJL03189.1"/>
    </source>
</evidence>
<feature type="domain" description="Protein kinase" evidence="2">
    <location>
        <begin position="289"/>
        <end position="684"/>
    </location>
</feature>
<dbReference type="InterPro" id="IPR000719">
    <property type="entry name" value="Prot_kinase_dom"/>
</dbReference>
<dbReference type="Proteomes" id="UP000219338">
    <property type="component" value="Unassembled WGS sequence"/>
</dbReference>
<feature type="compositionally biased region" description="Acidic residues" evidence="1">
    <location>
        <begin position="771"/>
        <end position="781"/>
    </location>
</feature>
<dbReference type="AlphaFoldDB" id="A0A284R393"/>
<dbReference type="PROSITE" id="PS50011">
    <property type="entry name" value="PROTEIN_KINASE_DOM"/>
    <property type="match status" value="1"/>
</dbReference>
<dbReference type="EMBL" id="FUEG01000004">
    <property type="protein sequence ID" value="SJL03189.1"/>
    <property type="molecule type" value="Genomic_DNA"/>
</dbReference>
<dbReference type="PANTHER" id="PTHR38248">
    <property type="entry name" value="FUNK1 6"/>
    <property type="match status" value="1"/>
</dbReference>
<keyword evidence="4" id="KW-1185">Reference proteome</keyword>
<dbReference type="InterPro" id="IPR008266">
    <property type="entry name" value="Tyr_kinase_AS"/>
</dbReference>
<dbReference type="Gene3D" id="1.10.510.10">
    <property type="entry name" value="Transferase(Phosphotransferase) domain 1"/>
    <property type="match status" value="1"/>
</dbReference>
<evidence type="ECO:0000259" key="2">
    <source>
        <dbReference type="PROSITE" id="PS50011"/>
    </source>
</evidence>
<gene>
    <name evidence="3" type="ORF">ARMOST_06535</name>
</gene>
<proteinExistence type="predicted"/>
<dbReference type="GO" id="GO:0005524">
    <property type="term" value="F:ATP binding"/>
    <property type="evidence" value="ECO:0007669"/>
    <property type="project" value="InterPro"/>
</dbReference>
<dbReference type="InterPro" id="IPR011009">
    <property type="entry name" value="Kinase-like_dom_sf"/>
</dbReference>
<dbReference type="PANTHER" id="PTHR38248:SF2">
    <property type="entry name" value="FUNK1 11"/>
    <property type="match status" value="1"/>
</dbReference>
<dbReference type="InterPro" id="IPR040976">
    <property type="entry name" value="Pkinase_fungal"/>
</dbReference>